<accession>A0AAV9K4U9</accession>
<evidence type="ECO:0008006" key="5">
    <source>
        <dbReference type="Google" id="ProtNLM"/>
    </source>
</evidence>
<comment type="caution">
    <text evidence="3">The sequence shown here is derived from an EMBL/GenBank/DDBJ whole genome shotgun (WGS) entry which is preliminary data.</text>
</comment>
<reference evidence="3 4" key="1">
    <citation type="submission" date="2023-10" db="EMBL/GenBank/DDBJ databases">
        <title>Genome-Wide Identification Analysis in wild type Solanum Pinnatisectum Reveals Some Genes Defensing Phytophthora Infestans.</title>
        <authorList>
            <person name="Sun C."/>
        </authorList>
    </citation>
    <scope>NUCLEOTIDE SEQUENCE [LARGE SCALE GENOMIC DNA]</scope>
    <source>
        <strain evidence="3">LQN</strain>
        <tissue evidence="3">Leaf</tissue>
    </source>
</reference>
<keyword evidence="2" id="KW-0472">Membrane</keyword>
<keyword evidence="2" id="KW-0812">Transmembrane</keyword>
<sequence>MWYCNNNFTAFTPTNVGRRFYKFSKSNGYKCDYWKWVDDTLHPRVGNLIHNINKENDNFHREKKALESRMTDLEKCLTSDIEENCERLDKITKSEEAVVDNEEVGVDKSKKKVYKMLIVIATLRCCFAAFITFFVIK</sequence>
<evidence type="ECO:0000313" key="4">
    <source>
        <dbReference type="Proteomes" id="UP001311915"/>
    </source>
</evidence>
<dbReference type="Proteomes" id="UP001311915">
    <property type="component" value="Unassembled WGS sequence"/>
</dbReference>
<gene>
    <name evidence="3" type="ORF">R3W88_029174</name>
</gene>
<feature type="transmembrane region" description="Helical" evidence="2">
    <location>
        <begin position="116"/>
        <end position="136"/>
    </location>
</feature>
<feature type="coiled-coil region" evidence="1">
    <location>
        <begin position="49"/>
        <end position="76"/>
    </location>
</feature>
<dbReference type="AlphaFoldDB" id="A0AAV9K4U9"/>
<keyword evidence="4" id="KW-1185">Reference proteome</keyword>
<organism evidence="3 4">
    <name type="scientific">Solanum pinnatisectum</name>
    <name type="common">tansyleaf nightshade</name>
    <dbReference type="NCBI Taxonomy" id="50273"/>
    <lineage>
        <taxon>Eukaryota</taxon>
        <taxon>Viridiplantae</taxon>
        <taxon>Streptophyta</taxon>
        <taxon>Embryophyta</taxon>
        <taxon>Tracheophyta</taxon>
        <taxon>Spermatophyta</taxon>
        <taxon>Magnoliopsida</taxon>
        <taxon>eudicotyledons</taxon>
        <taxon>Gunneridae</taxon>
        <taxon>Pentapetalae</taxon>
        <taxon>asterids</taxon>
        <taxon>lamiids</taxon>
        <taxon>Solanales</taxon>
        <taxon>Solanaceae</taxon>
        <taxon>Solanoideae</taxon>
        <taxon>Solaneae</taxon>
        <taxon>Solanum</taxon>
    </lineage>
</organism>
<evidence type="ECO:0000256" key="1">
    <source>
        <dbReference type="SAM" id="Coils"/>
    </source>
</evidence>
<dbReference type="EMBL" id="JAWPEI010000012">
    <property type="protein sequence ID" value="KAK4708249.1"/>
    <property type="molecule type" value="Genomic_DNA"/>
</dbReference>
<name>A0AAV9K4U9_9SOLN</name>
<protein>
    <recommendedName>
        <fullName evidence="5">Zinc finger GRF-type domain-containing protein</fullName>
    </recommendedName>
</protein>
<evidence type="ECO:0000256" key="2">
    <source>
        <dbReference type="SAM" id="Phobius"/>
    </source>
</evidence>
<proteinExistence type="predicted"/>
<keyword evidence="2" id="KW-1133">Transmembrane helix</keyword>
<evidence type="ECO:0000313" key="3">
    <source>
        <dbReference type="EMBL" id="KAK4708249.1"/>
    </source>
</evidence>
<keyword evidence="1" id="KW-0175">Coiled coil</keyword>